<protein>
    <recommendedName>
        <fullName evidence="4">Lipoprotein</fullName>
    </recommendedName>
</protein>
<name>A0A0H3HV30_BURP2</name>
<reference evidence="2 3" key="1">
    <citation type="journal article" date="2012" name="PLoS ONE">
        <title>Evolution of Burkholderia pseudomallei in recurrent melioidosis.</title>
        <authorList>
            <person name="Hayden H.S."/>
            <person name="Lim R."/>
            <person name="Brittnacher M.J."/>
            <person name="Sims E.H."/>
            <person name="Ramage E.R."/>
            <person name="Fong C."/>
            <person name="Wu Z."/>
            <person name="Crist E."/>
            <person name="Chang J."/>
            <person name="Zhou Y."/>
            <person name="Radey M."/>
            <person name="Rohmer L."/>
            <person name="Haugen E."/>
            <person name="Gillett W."/>
            <person name="Wuthiekanun V."/>
            <person name="Peacock S.J."/>
            <person name="Kaul R."/>
            <person name="Miller S.I."/>
            <person name="Manoil C."/>
            <person name="Jacobs M.A."/>
        </authorList>
    </citation>
    <scope>NUCLEOTIDE SEQUENCE [LARGE SCALE GENOMIC DNA]</scope>
    <source>
        <strain evidence="2 3">1026b</strain>
    </source>
</reference>
<accession>A0A0H3HV30</accession>
<sequence length="191" mass="21401">MKISRISIVLAIIAPAVAHAQMNQIFGAIHSAQYAVTEVKNLMPQQDTAQQQAQQAQQQRIDYLKQHPPCNANCPLDADDKQKYEAMQRRDQQQGQQQLDAARKIAGMCPDLTNSKFNSAERIIRCRNNGLTEEQQMTFVGGLPVMAQAYAASMVQDIYEDGIVDPNRGKAISDYYNGCMQRGTPCVRPKW</sequence>
<dbReference type="PATRIC" id="fig|884204.6.peg.6566"/>
<keyword evidence="1" id="KW-0732">Signal</keyword>
<dbReference type="Proteomes" id="UP000010087">
    <property type="component" value="Chromosome 2"/>
</dbReference>
<organism evidence="2 3">
    <name type="scientific">Burkholderia pseudomallei (strain 1026b)</name>
    <dbReference type="NCBI Taxonomy" id="884204"/>
    <lineage>
        <taxon>Bacteria</taxon>
        <taxon>Pseudomonadati</taxon>
        <taxon>Pseudomonadota</taxon>
        <taxon>Betaproteobacteria</taxon>
        <taxon>Burkholderiales</taxon>
        <taxon>Burkholderiaceae</taxon>
        <taxon>Burkholderia</taxon>
        <taxon>pseudomallei group</taxon>
    </lineage>
</organism>
<gene>
    <name evidence="2" type="ordered locus">BP1026B_II0433</name>
</gene>
<dbReference type="AlphaFoldDB" id="A0A0H3HV30"/>
<dbReference type="RefSeq" id="WP_004553167.1">
    <property type="nucleotide sequence ID" value="NC_017832.1"/>
</dbReference>
<dbReference type="EMBL" id="CP002834">
    <property type="protein sequence ID" value="AFI68705.1"/>
    <property type="molecule type" value="Genomic_DNA"/>
</dbReference>
<evidence type="ECO:0000313" key="2">
    <source>
        <dbReference type="EMBL" id="AFI68705.1"/>
    </source>
</evidence>
<evidence type="ECO:0000256" key="1">
    <source>
        <dbReference type="SAM" id="SignalP"/>
    </source>
</evidence>
<dbReference type="KEGG" id="bpz:BP1026B_II0433"/>
<proteinExistence type="predicted"/>
<evidence type="ECO:0000313" key="3">
    <source>
        <dbReference type="Proteomes" id="UP000010087"/>
    </source>
</evidence>
<feature type="chain" id="PRO_5002611587" description="Lipoprotein" evidence="1">
    <location>
        <begin position="21"/>
        <end position="191"/>
    </location>
</feature>
<feature type="signal peptide" evidence="1">
    <location>
        <begin position="1"/>
        <end position="20"/>
    </location>
</feature>
<evidence type="ECO:0008006" key="4">
    <source>
        <dbReference type="Google" id="ProtNLM"/>
    </source>
</evidence>